<accession>A0AC35TZ03</accession>
<organism evidence="1 2">
    <name type="scientific">Rhabditophanes sp. KR3021</name>
    <dbReference type="NCBI Taxonomy" id="114890"/>
    <lineage>
        <taxon>Eukaryota</taxon>
        <taxon>Metazoa</taxon>
        <taxon>Ecdysozoa</taxon>
        <taxon>Nematoda</taxon>
        <taxon>Chromadorea</taxon>
        <taxon>Rhabditida</taxon>
        <taxon>Tylenchina</taxon>
        <taxon>Panagrolaimomorpha</taxon>
        <taxon>Strongyloidoidea</taxon>
        <taxon>Alloionematidae</taxon>
        <taxon>Rhabditophanes</taxon>
    </lineage>
</organism>
<name>A0AC35TZ03_9BILA</name>
<dbReference type="WBParaSite" id="RSKR_0000563800.1">
    <property type="protein sequence ID" value="RSKR_0000563800.1"/>
    <property type="gene ID" value="RSKR_0000563800"/>
</dbReference>
<protein>
    <submittedName>
        <fullName evidence="2">Uncharacterized protein</fullName>
    </submittedName>
</protein>
<reference evidence="2" key="1">
    <citation type="submission" date="2016-11" db="UniProtKB">
        <authorList>
            <consortium name="WormBaseParasite"/>
        </authorList>
    </citation>
    <scope>IDENTIFICATION</scope>
    <source>
        <strain evidence="2">KR3021</strain>
    </source>
</reference>
<sequence>MFKFVTFIGLILFSNGKETVDTKEHVTMDLMAYSIPYAIHQNLTHPLEFDSTSNTGTFSCSTSASETDWFPFSTQMLTNDSLEYIQKQQLEERWKTLGSMTILAVKSSVINNTQRLMVPSFDKQEWEGFFVVCMRQTLNYSRAFNGAIKLLEEAGENNTIYEDKLRKMLLKEYRGGKMDFIFLSGLKEDFDVLREKLDVKGFDLTTTTTAIPQTTTTEPIPLNEVELALANGEDIPHLEKSSLAGDIYAASLFIFLLLALITIICLKERKLKITKSTVDTLKLQLDVTQPSDEGVI</sequence>
<evidence type="ECO:0000313" key="2">
    <source>
        <dbReference type="WBParaSite" id="RSKR_0000563800.1"/>
    </source>
</evidence>
<proteinExistence type="predicted"/>
<evidence type="ECO:0000313" key="1">
    <source>
        <dbReference type="Proteomes" id="UP000095286"/>
    </source>
</evidence>
<dbReference type="Proteomes" id="UP000095286">
    <property type="component" value="Unplaced"/>
</dbReference>